<keyword evidence="2" id="KW-1185">Reference proteome</keyword>
<sequence length="280" mass="31845">MIDIRPVSSAVGAEIIGLDISRPQSKGTWQEVLEAFHRHSVLVFRKQNLTTEQQKKFAEKFGPVMIPPFKSITVAGHPECLILHNDATTPAFADKWHTDSSGWLRPPLGTVLYACIVPKLGGDTLFSNMHLAYAQLSPPIRTLLDGLNAVHDDRKSYGLDFPKVRDYLRKRGIDPDSYLSSTEPVLHPVVRTHPVTGRKALYHSTAFVTHIEDLTQPESKAVLAFLDQHIQANEFIYRHQWRKGDLVIWDNRSVQHYAVADYFPEERLMHRLNIEGDRPV</sequence>
<evidence type="ECO:0000313" key="2">
    <source>
        <dbReference type="Proteomes" id="UP001377168"/>
    </source>
</evidence>
<keyword evidence="1" id="KW-0223">Dioxygenase</keyword>
<dbReference type="EMBL" id="JBBKAJ010000007">
    <property type="protein sequence ID" value="MEJ8632162.1"/>
    <property type="molecule type" value="Genomic_DNA"/>
</dbReference>
<keyword evidence="1" id="KW-0560">Oxidoreductase</keyword>
<comment type="caution">
    <text evidence="1">The sequence shown here is derived from an EMBL/GenBank/DDBJ whole genome shotgun (WGS) entry which is preliminary data.</text>
</comment>
<gene>
    <name evidence="1" type="ORF">WKI67_01535</name>
</gene>
<proteinExistence type="predicted"/>
<dbReference type="Proteomes" id="UP001377168">
    <property type="component" value="Unassembled WGS sequence"/>
</dbReference>
<reference evidence="1" key="1">
    <citation type="submission" date="2024-03" db="EMBL/GenBank/DDBJ databases">
        <title>Novel Streptomyces species of biotechnological and ecological value are a feature of Machair soil.</title>
        <authorList>
            <person name="Prole J.R."/>
            <person name="Goodfellow M."/>
            <person name="Allenby N."/>
            <person name="Ward A.C."/>
        </authorList>
    </citation>
    <scope>NUCLEOTIDE SEQUENCE</scope>
    <source>
        <strain evidence="1">MS2.AVA.5</strain>
    </source>
</reference>
<name>A0ACC6PL94_9ACTN</name>
<protein>
    <submittedName>
        <fullName evidence="1">TauD/TfdA family dioxygenase</fullName>
    </submittedName>
</protein>
<evidence type="ECO:0000313" key="1">
    <source>
        <dbReference type="EMBL" id="MEJ8632162.1"/>
    </source>
</evidence>
<accession>A0ACC6PL94</accession>
<organism evidence="1 2">
    <name type="scientific">Streptomyces achmelvichensis</name>
    <dbReference type="NCBI Taxonomy" id="3134111"/>
    <lineage>
        <taxon>Bacteria</taxon>
        <taxon>Bacillati</taxon>
        <taxon>Actinomycetota</taxon>
        <taxon>Actinomycetes</taxon>
        <taxon>Kitasatosporales</taxon>
        <taxon>Streptomycetaceae</taxon>
        <taxon>Streptomyces</taxon>
    </lineage>
</organism>